<dbReference type="PANTHER" id="PTHR43646:SF2">
    <property type="entry name" value="GLYCOSYLTRANSFERASE 2-LIKE DOMAIN-CONTAINING PROTEIN"/>
    <property type="match status" value="1"/>
</dbReference>
<dbReference type="Gene3D" id="3.90.550.10">
    <property type="entry name" value="Spore Coat Polysaccharide Biosynthesis Protein SpsA, Chain A"/>
    <property type="match status" value="1"/>
</dbReference>
<evidence type="ECO:0000256" key="4">
    <source>
        <dbReference type="ARBA" id="ARBA00022679"/>
    </source>
</evidence>
<protein>
    <submittedName>
        <fullName evidence="6">Group 2 glycosyl transferase</fullName>
    </submittedName>
</protein>
<comment type="subcellular location">
    <subcellularLocation>
        <location evidence="1">Cell membrane</location>
    </subcellularLocation>
</comment>
<dbReference type="STRING" id="1185325.A11Y_54534"/>
<dbReference type="PATRIC" id="fig|1185325.3.peg.1825"/>
<dbReference type="SUPFAM" id="SSF53448">
    <property type="entry name" value="Nucleotide-diphospho-sugar transferases"/>
    <property type="match status" value="1"/>
</dbReference>
<keyword evidence="2" id="KW-1003">Cell membrane</keyword>
<reference evidence="6 7" key="1">
    <citation type="submission" date="2012-05" db="EMBL/GenBank/DDBJ databases">
        <title>Complete Genome Sequence of Lactobacillus coryniformis CECT5711.</title>
        <authorList>
            <person name="Rodriguez J.M."/>
        </authorList>
    </citation>
    <scope>NUCLEOTIDE SEQUENCE [LARGE SCALE GENOMIC DNA]</scope>
    <source>
        <strain evidence="7">CECT5711</strain>
    </source>
</reference>
<dbReference type="GO" id="GO:0016757">
    <property type="term" value="F:glycosyltransferase activity"/>
    <property type="evidence" value="ECO:0007669"/>
    <property type="project" value="UniProtKB-KW"/>
</dbReference>
<evidence type="ECO:0000313" key="6">
    <source>
        <dbReference type="EMBL" id="EJN55498.1"/>
    </source>
</evidence>
<evidence type="ECO:0000256" key="2">
    <source>
        <dbReference type="ARBA" id="ARBA00022475"/>
    </source>
</evidence>
<dbReference type="Proteomes" id="UP000007271">
    <property type="component" value="Unassembled WGS sequence"/>
</dbReference>
<dbReference type="InterPro" id="IPR026461">
    <property type="entry name" value="Trfase_2_rSAM/seldom_assoc"/>
</dbReference>
<dbReference type="AlphaFoldDB" id="J2Z4R9"/>
<dbReference type="NCBIfam" id="TIGR04283">
    <property type="entry name" value="glyco_like_mftF"/>
    <property type="match status" value="1"/>
</dbReference>
<evidence type="ECO:0000256" key="1">
    <source>
        <dbReference type="ARBA" id="ARBA00004236"/>
    </source>
</evidence>
<keyword evidence="4 6" id="KW-0808">Transferase</keyword>
<dbReference type="InterPro" id="IPR029044">
    <property type="entry name" value="Nucleotide-diphossugar_trans"/>
</dbReference>
<dbReference type="GO" id="GO:0005886">
    <property type="term" value="C:plasma membrane"/>
    <property type="evidence" value="ECO:0007669"/>
    <property type="project" value="UniProtKB-SubCell"/>
</dbReference>
<dbReference type="PANTHER" id="PTHR43646">
    <property type="entry name" value="GLYCOSYLTRANSFERASE"/>
    <property type="match status" value="1"/>
</dbReference>
<keyword evidence="3" id="KW-0328">Glycosyltransferase</keyword>
<accession>J2Z4R9</accession>
<keyword evidence="5" id="KW-0472">Membrane</keyword>
<evidence type="ECO:0000313" key="7">
    <source>
        <dbReference type="Proteomes" id="UP000007271"/>
    </source>
</evidence>
<dbReference type="EMBL" id="AKFP01000048">
    <property type="protein sequence ID" value="EJN55498.1"/>
    <property type="molecule type" value="Genomic_DNA"/>
</dbReference>
<evidence type="ECO:0000256" key="5">
    <source>
        <dbReference type="ARBA" id="ARBA00023136"/>
    </source>
</evidence>
<dbReference type="RefSeq" id="WP_003679251.1">
    <property type="nucleotide sequence ID" value="NZ_AKFP01000048.1"/>
</dbReference>
<evidence type="ECO:0000256" key="3">
    <source>
        <dbReference type="ARBA" id="ARBA00022676"/>
    </source>
</evidence>
<sequence length="223" mass="26159">MWLTIIIPLYHDDKKLQRLLQQLKTWQLAQVAVIIVDGQQRPRPQWLPATYTYLTCSQPNRGRQLRLGAAQATTAKLLFLHSDSYFPQGSPLQLLQQTKVPVGFFTLQFDVATSFFQRLARQSNWRARRRKLIFGDQAFFVTRTAYDQSGGFPDQPLMEDFAFSRQLAKYYPFHQFTQPIQTSARKYQAGGPYRTLIKMQCIQLLYLLGCSPHWLRRLYYRKG</sequence>
<proteinExistence type="predicted"/>
<organism evidence="6 7">
    <name type="scientific">Loigolactobacillus coryniformis subsp. coryniformis CECT 5711</name>
    <dbReference type="NCBI Taxonomy" id="1185325"/>
    <lineage>
        <taxon>Bacteria</taxon>
        <taxon>Bacillati</taxon>
        <taxon>Bacillota</taxon>
        <taxon>Bacilli</taxon>
        <taxon>Lactobacillales</taxon>
        <taxon>Lactobacillaceae</taxon>
        <taxon>Loigolactobacillus</taxon>
    </lineage>
</organism>
<comment type="caution">
    <text evidence="6">The sequence shown here is derived from an EMBL/GenBank/DDBJ whole genome shotgun (WGS) entry which is preliminary data.</text>
</comment>
<gene>
    <name evidence="6" type="ORF">A11Y_54534</name>
</gene>
<name>J2Z4R9_9LACO</name>